<dbReference type="SUPFAM" id="SSF54001">
    <property type="entry name" value="Cysteine proteinases"/>
    <property type="match status" value="1"/>
</dbReference>
<dbReference type="Gene3D" id="1.10.530.10">
    <property type="match status" value="1"/>
</dbReference>
<dbReference type="SUPFAM" id="SSF53955">
    <property type="entry name" value="Lysozyme-like"/>
    <property type="match status" value="1"/>
</dbReference>
<dbReference type="AlphaFoldDB" id="A0A417Z0G3"/>
<dbReference type="InterPro" id="IPR031304">
    <property type="entry name" value="SLT_2"/>
</dbReference>
<dbReference type="InterPro" id="IPR000064">
    <property type="entry name" value="NLP_P60_dom"/>
</dbReference>
<protein>
    <recommendedName>
        <fullName evidence="6">NlpC/P60 domain-containing protein</fullName>
    </recommendedName>
</protein>
<comment type="caution">
    <text evidence="7">The sequence shown here is derived from an EMBL/GenBank/DDBJ whole genome shotgun (WGS) entry which is preliminary data.</text>
</comment>
<dbReference type="Pfam" id="PF01551">
    <property type="entry name" value="Peptidase_M23"/>
    <property type="match status" value="1"/>
</dbReference>
<proteinExistence type="inferred from homology"/>
<evidence type="ECO:0000313" key="7">
    <source>
        <dbReference type="EMBL" id="RHW43754.1"/>
    </source>
</evidence>
<dbReference type="CDD" id="cd13399">
    <property type="entry name" value="Slt35-like"/>
    <property type="match status" value="1"/>
</dbReference>
<dbReference type="EMBL" id="QWLM01000024">
    <property type="protein sequence ID" value="RHW43754.1"/>
    <property type="molecule type" value="Genomic_DNA"/>
</dbReference>
<evidence type="ECO:0000256" key="4">
    <source>
        <dbReference type="ARBA" id="ARBA00022807"/>
    </source>
</evidence>
<dbReference type="InterPro" id="IPR011055">
    <property type="entry name" value="Dup_hybrid_motif"/>
</dbReference>
<dbReference type="GO" id="GO:0008234">
    <property type="term" value="F:cysteine-type peptidase activity"/>
    <property type="evidence" value="ECO:0007669"/>
    <property type="project" value="UniProtKB-KW"/>
</dbReference>
<dbReference type="PANTHER" id="PTHR21666">
    <property type="entry name" value="PEPTIDASE-RELATED"/>
    <property type="match status" value="1"/>
</dbReference>
<feature type="region of interest" description="Disordered" evidence="5">
    <location>
        <begin position="209"/>
        <end position="250"/>
    </location>
</feature>
<sequence length="591" mass="61710">MKKGAVLVIGFILVSVLIIGMSLMVILGADLKIAEEQSQCPDSGTSTAAYAGDVGTIRPPWVGAATYTSKYGMRVNPGNLYRGQRRMHEGADIAMTPRPNLVVSATQGRVKRVWTSGNGANVVTIDAGNDTELEYVHLASFAPGLKAGDEAWPGRPLGMEGNTGNSSGAHLHFQVRVNGQTTEPWAWMKAHGFKGGPSAEQVGATLAVGPPAVTTKPKGDGDATAQNVANTPSPSMSSDTPTSSGANGAADTITVTLPKGTAVGSEFRTNPPRSIPSDMLGYYKAAGAKYGVPWQLLAGIGMAETVHGRNKSDSYVGAQGPMQFMPPTFAQYGVDGGGDGRKDVRDPADSVFSAANYLASSGATGKGPKGIRDAIWAYNHSQEYINSVLSYTRHYAGGKVEVSAASGASSAEDCDVNVSDADAEQIKNVKPSGPYETAAVAAAKTALGVPYVWGGGDQNGATKGGFDCSGFTTFVVAQATKRASGSTLVLPRTSDAQHTTTSLATVQTYNGSGKMSFDKMRPGDVITMNLKIGQNRHPWNHVAIYLGDEKMIHAPVPGKTVTIQKVADLGNDPWTARRPLEKHTGSSSSQK</sequence>
<reference evidence="7 8" key="1">
    <citation type="submission" date="2018-08" db="EMBL/GenBank/DDBJ databases">
        <title>Whole genome sequence analysis of Dermacoccus abyssi bacteria isolated from Deep Mariana trench Micromonospora spp reveals genes involved in the environmental adaptation and production of secondary metabolites.</title>
        <authorList>
            <person name="Abdel-Mageed W.M."/>
            <person name="Lehri B."/>
            <person name="Nouioui I."/>
            <person name="Goodfellow I."/>
            <person name="Jaspars M."/>
            <person name="Karlyshev A."/>
        </authorList>
    </citation>
    <scope>NUCLEOTIDE SEQUENCE [LARGE SCALE GENOMIC DNA]</scope>
    <source>
        <strain evidence="7 8">MT1.1</strain>
    </source>
</reference>
<dbReference type="CDD" id="cd12797">
    <property type="entry name" value="M23_peptidase"/>
    <property type="match status" value="1"/>
</dbReference>
<keyword evidence="4" id="KW-0788">Thiol protease</keyword>
<evidence type="ECO:0000256" key="2">
    <source>
        <dbReference type="ARBA" id="ARBA00022670"/>
    </source>
</evidence>
<dbReference type="InterPro" id="IPR023346">
    <property type="entry name" value="Lysozyme-like_dom_sf"/>
</dbReference>
<evidence type="ECO:0000259" key="6">
    <source>
        <dbReference type="PROSITE" id="PS51935"/>
    </source>
</evidence>
<evidence type="ECO:0000256" key="5">
    <source>
        <dbReference type="SAM" id="MobiDB-lite"/>
    </source>
</evidence>
<keyword evidence="3" id="KW-0378">Hydrolase</keyword>
<feature type="region of interest" description="Disordered" evidence="5">
    <location>
        <begin position="570"/>
        <end position="591"/>
    </location>
</feature>
<dbReference type="InterPro" id="IPR038765">
    <property type="entry name" value="Papain-like_cys_pep_sf"/>
</dbReference>
<dbReference type="SUPFAM" id="SSF51261">
    <property type="entry name" value="Duplicated hybrid motif"/>
    <property type="match status" value="1"/>
</dbReference>
<organism evidence="7 8">
    <name type="scientific">Dermacoccus abyssi</name>
    <dbReference type="NCBI Taxonomy" id="322596"/>
    <lineage>
        <taxon>Bacteria</taxon>
        <taxon>Bacillati</taxon>
        <taxon>Actinomycetota</taxon>
        <taxon>Actinomycetes</taxon>
        <taxon>Micrococcales</taxon>
        <taxon>Dermacoccaceae</taxon>
        <taxon>Dermacoccus</taxon>
    </lineage>
</organism>
<evidence type="ECO:0000256" key="3">
    <source>
        <dbReference type="ARBA" id="ARBA00022801"/>
    </source>
</evidence>
<dbReference type="Gene3D" id="3.90.1720.10">
    <property type="entry name" value="endopeptidase domain like (from Nostoc punctiforme)"/>
    <property type="match status" value="1"/>
</dbReference>
<gene>
    <name evidence="7" type="ORF">D1832_14215</name>
</gene>
<dbReference type="PANTHER" id="PTHR21666:SF270">
    <property type="entry name" value="MUREIN HYDROLASE ACTIVATOR ENVC"/>
    <property type="match status" value="1"/>
</dbReference>
<dbReference type="Pfam" id="PF13406">
    <property type="entry name" value="SLT_2"/>
    <property type="match status" value="1"/>
</dbReference>
<dbReference type="Pfam" id="PF00877">
    <property type="entry name" value="NLPC_P60"/>
    <property type="match status" value="1"/>
</dbReference>
<feature type="domain" description="NlpC/P60" evidence="6">
    <location>
        <begin position="433"/>
        <end position="581"/>
    </location>
</feature>
<evidence type="ECO:0000256" key="1">
    <source>
        <dbReference type="ARBA" id="ARBA00007074"/>
    </source>
</evidence>
<dbReference type="Proteomes" id="UP000285376">
    <property type="component" value="Unassembled WGS sequence"/>
</dbReference>
<dbReference type="Gene3D" id="2.70.70.10">
    <property type="entry name" value="Glucose Permease (Domain IIA)"/>
    <property type="match status" value="1"/>
</dbReference>
<dbReference type="InterPro" id="IPR050570">
    <property type="entry name" value="Cell_wall_metabolism_enzyme"/>
</dbReference>
<dbReference type="RefSeq" id="WP_118915006.1">
    <property type="nucleotide sequence ID" value="NZ_CBCRVH010000012.1"/>
</dbReference>
<name>A0A417Z0G3_9MICO</name>
<comment type="similarity">
    <text evidence="1">Belongs to the peptidase C40 family.</text>
</comment>
<dbReference type="InterPro" id="IPR016047">
    <property type="entry name" value="M23ase_b-sheet_dom"/>
</dbReference>
<accession>A0A417Z0G3</accession>
<dbReference type="GO" id="GO:0006508">
    <property type="term" value="P:proteolysis"/>
    <property type="evidence" value="ECO:0007669"/>
    <property type="project" value="UniProtKB-KW"/>
</dbReference>
<keyword evidence="2" id="KW-0645">Protease</keyword>
<dbReference type="PROSITE" id="PS51935">
    <property type="entry name" value="NLPC_P60"/>
    <property type="match status" value="1"/>
</dbReference>
<dbReference type="GO" id="GO:0004222">
    <property type="term" value="F:metalloendopeptidase activity"/>
    <property type="evidence" value="ECO:0007669"/>
    <property type="project" value="TreeGrafter"/>
</dbReference>
<evidence type="ECO:0000313" key="8">
    <source>
        <dbReference type="Proteomes" id="UP000285376"/>
    </source>
</evidence>
<feature type="compositionally biased region" description="Low complexity" evidence="5">
    <location>
        <begin position="231"/>
        <end position="244"/>
    </location>
</feature>